<dbReference type="InterPro" id="IPR016181">
    <property type="entry name" value="Acyl_CoA_acyltransferase"/>
</dbReference>
<dbReference type="PRINTS" id="PR00929">
    <property type="entry name" value="ATHOOK"/>
</dbReference>
<evidence type="ECO:0000256" key="6">
    <source>
        <dbReference type="SAM" id="MobiDB-lite"/>
    </source>
</evidence>
<feature type="region of interest" description="Disordered" evidence="6">
    <location>
        <begin position="1"/>
        <end position="166"/>
    </location>
</feature>
<dbReference type="Pfam" id="PF17772">
    <property type="entry name" value="zf-MYST"/>
    <property type="match status" value="1"/>
</dbReference>
<dbReference type="GO" id="GO:0003677">
    <property type="term" value="F:DNA binding"/>
    <property type="evidence" value="ECO:0007669"/>
    <property type="project" value="InterPro"/>
</dbReference>
<dbReference type="PROSITE" id="PS51726">
    <property type="entry name" value="MYST_HAT"/>
    <property type="match status" value="1"/>
</dbReference>
<dbReference type="Gene3D" id="1.10.10.10">
    <property type="entry name" value="Winged helix-like DNA-binding domain superfamily/Winged helix DNA-binding domain"/>
    <property type="match status" value="1"/>
</dbReference>
<dbReference type="GO" id="GO:0010484">
    <property type="term" value="F:histone H3 acetyltransferase activity"/>
    <property type="evidence" value="ECO:0007669"/>
    <property type="project" value="TreeGrafter"/>
</dbReference>
<comment type="similarity">
    <text evidence="1">Belongs to the MYST (SAS/MOZ) family.</text>
</comment>
<dbReference type="InterPro" id="IPR040706">
    <property type="entry name" value="Zf-MYST"/>
</dbReference>
<evidence type="ECO:0000256" key="5">
    <source>
        <dbReference type="PIRSR" id="PIRSR602717-51"/>
    </source>
</evidence>
<dbReference type="Gene3D" id="3.30.60.60">
    <property type="entry name" value="N-acetyl transferase-like"/>
    <property type="match status" value="1"/>
</dbReference>
<dbReference type="Proteomes" id="UP000008068">
    <property type="component" value="Unassembled WGS sequence"/>
</dbReference>
<dbReference type="GO" id="GO:0005634">
    <property type="term" value="C:nucleus"/>
    <property type="evidence" value="ECO:0007669"/>
    <property type="project" value="TreeGrafter"/>
</dbReference>
<dbReference type="Gene3D" id="3.40.630.30">
    <property type="match status" value="1"/>
</dbReference>
<feature type="domain" description="MYST-type HAT" evidence="7">
    <location>
        <begin position="600"/>
        <end position="891"/>
    </location>
</feature>
<evidence type="ECO:0000256" key="3">
    <source>
        <dbReference type="ARBA" id="ARBA00022679"/>
    </source>
</evidence>
<proteinExistence type="inferred from homology"/>
<dbReference type="Pfam" id="PF01853">
    <property type="entry name" value="MOZ_SAS"/>
    <property type="match status" value="1"/>
</dbReference>
<dbReference type="eggNOG" id="KOG2747">
    <property type="taxonomic scope" value="Eukaryota"/>
</dbReference>
<evidence type="ECO:0000256" key="4">
    <source>
        <dbReference type="ARBA" id="ARBA00022990"/>
    </source>
</evidence>
<gene>
    <name evidence="8" type="ORF">CAEBREN_30164</name>
</gene>
<dbReference type="HOGENOM" id="CLU_312660_0_0_1"/>
<dbReference type="GO" id="GO:0003712">
    <property type="term" value="F:transcription coregulator activity"/>
    <property type="evidence" value="ECO:0007669"/>
    <property type="project" value="TreeGrafter"/>
</dbReference>
<feature type="compositionally biased region" description="Low complexity" evidence="6">
    <location>
        <begin position="145"/>
        <end position="157"/>
    </location>
</feature>
<feature type="compositionally biased region" description="Acidic residues" evidence="6">
    <location>
        <begin position="909"/>
        <end position="924"/>
    </location>
</feature>
<dbReference type="SUPFAM" id="SSF55729">
    <property type="entry name" value="Acyl-CoA N-acyltransferases (Nat)"/>
    <property type="match status" value="1"/>
</dbReference>
<dbReference type="InterPro" id="IPR002717">
    <property type="entry name" value="HAT_MYST-type"/>
</dbReference>
<dbReference type="GO" id="GO:0006357">
    <property type="term" value="P:regulation of transcription by RNA polymerase II"/>
    <property type="evidence" value="ECO:0007669"/>
    <property type="project" value="TreeGrafter"/>
</dbReference>
<evidence type="ECO:0000256" key="2">
    <source>
        <dbReference type="ARBA" id="ARBA00013184"/>
    </source>
</evidence>
<accession>G0PAD0</accession>
<organism evidence="9">
    <name type="scientific">Caenorhabditis brenneri</name>
    <name type="common">Nematode worm</name>
    <dbReference type="NCBI Taxonomy" id="135651"/>
    <lineage>
        <taxon>Eukaryota</taxon>
        <taxon>Metazoa</taxon>
        <taxon>Ecdysozoa</taxon>
        <taxon>Nematoda</taxon>
        <taxon>Chromadorea</taxon>
        <taxon>Rhabditida</taxon>
        <taxon>Rhabditina</taxon>
        <taxon>Rhabditomorpha</taxon>
        <taxon>Rhabditoidea</taxon>
        <taxon>Rhabditidae</taxon>
        <taxon>Peloderinae</taxon>
        <taxon>Caenorhabditis</taxon>
    </lineage>
</organism>
<feature type="active site" description="Proton donor/acceptor" evidence="5">
    <location>
        <position position="777"/>
    </location>
</feature>
<dbReference type="GO" id="GO:0003682">
    <property type="term" value="F:chromatin binding"/>
    <property type="evidence" value="ECO:0007669"/>
    <property type="project" value="TreeGrafter"/>
</dbReference>
<dbReference type="PANTHER" id="PTHR10615:SF217">
    <property type="entry name" value="HISTONE ACETYLTRANSFERASE"/>
    <property type="match status" value="1"/>
</dbReference>
<dbReference type="InterPro" id="IPR017956">
    <property type="entry name" value="AT_hook_DNA-bd_motif"/>
</dbReference>
<dbReference type="STRING" id="135651.G0PAD0"/>
<keyword evidence="3" id="KW-0808">Transferase</keyword>
<keyword evidence="9" id="KW-1185">Reference proteome</keyword>
<evidence type="ECO:0000256" key="1">
    <source>
        <dbReference type="ARBA" id="ARBA00010107"/>
    </source>
</evidence>
<dbReference type="InParanoid" id="G0PAD0"/>
<feature type="compositionally biased region" description="Polar residues" evidence="6">
    <location>
        <begin position="120"/>
        <end position="129"/>
    </location>
</feature>
<dbReference type="EC" id="2.3.1.48" evidence="2"/>
<evidence type="ECO:0000313" key="8">
    <source>
        <dbReference type="EMBL" id="EGT49250.1"/>
    </source>
</evidence>
<protein>
    <recommendedName>
        <fullName evidence="2">histone acetyltransferase</fullName>
        <ecNumber evidence="2">2.3.1.48</ecNumber>
    </recommendedName>
</protein>
<feature type="compositionally biased region" description="Basic and acidic residues" evidence="6">
    <location>
        <begin position="85"/>
        <end position="99"/>
    </location>
</feature>
<reference evidence="9" key="1">
    <citation type="submission" date="2011-07" db="EMBL/GenBank/DDBJ databases">
        <authorList>
            <consortium name="Caenorhabditis brenneri Sequencing and Analysis Consortium"/>
            <person name="Wilson R.K."/>
        </authorList>
    </citation>
    <scope>NUCLEOTIDE SEQUENCE [LARGE SCALE GENOMIC DNA]</scope>
    <source>
        <strain evidence="9">PB2801</strain>
    </source>
</reference>
<feature type="region of interest" description="Disordered" evidence="6">
    <location>
        <begin position="361"/>
        <end position="521"/>
    </location>
</feature>
<name>G0PAD0_CAEBE</name>
<feature type="compositionally biased region" description="Acidic residues" evidence="6">
    <location>
        <begin position="208"/>
        <end position="222"/>
    </location>
</feature>
<feature type="region of interest" description="Disordered" evidence="6">
    <location>
        <begin position="178"/>
        <end position="310"/>
    </location>
</feature>
<dbReference type="AlphaFoldDB" id="G0PAD0"/>
<feature type="compositionally biased region" description="Acidic residues" evidence="6">
    <location>
        <begin position="409"/>
        <end position="423"/>
    </location>
</feature>
<evidence type="ECO:0000259" key="7">
    <source>
        <dbReference type="PROSITE" id="PS51726"/>
    </source>
</evidence>
<evidence type="ECO:0000313" key="9">
    <source>
        <dbReference type="Proteomes" id="UP000008068"/>
    </source>
</evidence>
<sequence length="938" mass="105983">MSSNQSNTAEGKRKPCPRSRYSPSLFKGNQSEQKDVVKLKHRSMSCPPANPPKNEESDEEQPPEERKRRTHRPTKRYSPSPPNLVKEEKISESSVRDQRMQSTNADGSGPGPSTAAPLRSPSQKPQQPSKRIVKPNSKYGYIPFSISTTRTTTTNSSIADPPPQKKIKMMLLKVKEEIVEPDEVDPLSSPAPKRGRGRPKKEQAVDLHEEDSEDDQADDEPQTEPVRKRGRPPRRAISSGPSTSVAANVQEPPKKRGRPPRRSTASPVSNAVKDEPSTSSSNQTHHGRRRSNRLVMGEEEEATDETAAGRLAANSMYEMEGDSRQTLQRFLLNGLVEVKTEPIDEDAQMTEKLEELAAHNARDEIEFEEPMNARGSTHADEFVANDDEEMEGGSRHARQRSNVKKENEATELDSDDDEAPEEPEPVHNTQNRIKVQVPKSQDSRDLNADGTGPGCSNAPTVPQIRASQRVKDRNADGSAPGPSNAPVRIQSLPPRQRSRPPASPSPSTTTSENEDEENYRIVRRPLREQEGLGNFSCRGCEDCQVPEEDENVPIIADDPNFQIPPEARRLFEDAAKQTTKQWNMSHKDLAEVYSVLKPETEARLPRKIHFSKFLMETVYGSPFPREYRHAKTLYICEFCMFYAREDRVMKMHAGGKCQWRAPPGVEIYRKDNISIFEVDGHKQKRYCESLCLLSRCFLESKTNFWDTDAFFFYIITQNDEVGCHFAGYFSKEKYESENNVNCIVALPCYQAKGYGRFLIDVSYALSRKQENWIAGPELPFSELGERAYASYWKTAVAKALADFKEDIEGRSGDGISVVDITHATGINVHDVLKTLQDLKWIKLERGEKKKEKTNVVNFGWDVNWKAVEDIIQQVRTSTRPQFDENFLDWTPTVRTPGMDGFVDPNAVDEGVEGEVEEPEEEEEPVVVKNKKKNNKKKK</sequence>
<dbReference type="OrthoDB" id="5862462at2759"/>
<keyword evidence="4" id="KW-0007">Acetylation</keyword>
<feature type="compositionally biased region" description="Basic residues" evidence="6">
    <location>
        <begin position="928"/>
        <end position="938"/>
    </location>
</feature>
<feature type="region of interest" description="Disordered" evidence="6">
    <location>
        <begin position="893"/>
        <end position="938"/>
    </location>
</feature>
<dbReference type="SMART" id="SM00384">
    <property type="entry name" value="AT_hook"/>
    <property type="match status" value="4"/>
</dbReference>
<dbReference type="InterPro" id="IPR050603">
    <property type="entry name" value="MYST_HAT"/>
</dbReference>
<dbReference type="EMBL" id="GL380176">
    <property type="protein sequence ID" value="EGT49250.1"/>
    <property type="molecule type" value="Genomic_DNA"/>
</dbReference>
<dbReference type="InterPro" id="IPR036388">
    <property type="entry name" value="WH-like_DNA-bd_sf"/>
</dbReference>
<dbReference type="PANTHER" id="PTHR10615">
    <property type="entry name" value="HISTONE ACETYLTRANSFERASE"/>
    <property type="match status" value="1"/>
</dbReference>
<dbReference type="GO" id="GO:0070776">
    <property type="term" value="C:MOZ/MORF histone acetyltransferase complex"/>
    <property type="evidence" value="ECO:0007669"/>
    <property type="project" value="TreeGrafter"/>
</dbReference>